<evidence type="ECO:0000313" key="10">
    <source>
        <dbReference type="Proteomes" id="UP001057375"/>
    </source>
</evidence>
<comment type="caution">
    <text evidence="9">The sequence shown here is derived from an EMBL/GenBank/DDBJ whole genome shotgun (WGS) entry which is preliminary data.</text>
</comment>
<feature type="domain" description="TMC" evidence="8">
    <location>
        <begin position="531"/>
        <end position="632"/>
    </location>
</feature>
<dbReference type="Pfam" id="PF07810">
    <property type="entry name" value="TMC"/>
    <property type="match status" value="1"/>
</dbReference>
<accession>A0ABQ5KL05</accession>
<keyword evidence="5 7" id="KW-0472">Membrane</keyword>
<dbReference type="PANTHER" id="PTHR23302">
    <property type="entry name" value="TRANSMEMBRANE CHANNEL-RELATED"/>
    <property type="match status" value="1"/>
</dbReference>
<evidence type="ECO:0000256" key="1">
    <source>
        <dbReference type="ARBA" id="ARBA00004141"/>
    </source>
</evidence>
<proteinExistence type="inferred from homology"/>
<feature type="transmembrane region" description="Helical" evidence="7">
    <location>
        <begin position="218"/>
        <end position="239"/>
    </location>
</feature>
<name>A0ABQ5KL05_9EUKA</name>
<keyword evidence="3 7" id="KW-0812">Transmembrane</keyword>
<feature type="transmembrane region" description="Helical" evidence="7">
    <location>
        <begin position="418"/>
        <end position="439"/>
    </location>
</feature>
<feature type="transmembrane region" description="Helical" evidence="7">
    <location>
        <begin position="633"/>
        <end position="655"/>
    </location>
</feature>
<dbReference type="Proteomes" id="UP001057375">
    <property type="component" value="Unassembled WGS sequence"/>
</dbReference>
<evidence type="ECO:0000256" key="4">
    <source>
        <dbReference type="ARBA" id="ARBA00022989"/>
    </source>
</evidence>
<sequence length="773" mass="86695">MGLFSRKNNRDNSPSPEIIDDASTMAERGFLEVPTTHSSRHGDSEASDVYMLKSVALSVKAPTIDIEAPDATICSTIKRDRHREELSTEETSMTMDQETKKAEFFEECKQVVRQCERHGLAFKKTDSSVFLRQLAALIQAVNPTIVLNQQAIADQRENAKGKKEFQAWLSKTMADVRDATQNAGRRTEGNTLFRNSIRDIEARFGTGEGAAFRFFRSIFTINLFGAILYIMFVMIPAFLTNSFPLLLTALVQSGVMSLMSPSGAILDTSLFYGSYRENYSFPIRAHGIPLGNLAGKPYKMDLALVAVYYIMIVVAFFVCVGGISNSFKVDGSSAILHGVNKKIRSLVGHTRSERRRRARIEANISELLFAGWDYRQTGDEGVKVGQERITRQLSERSNKLRISNWKLDQGKGYKFKKFFANSFALVLIVGIIIGFIFLITNLQDLSDTVSWLSPSIVPYMITLLNAIAPVIVRTIVSKVEVLEYNSTRLIHEILFTLLIKLVNMFTVLVDLKKTLDGSSMSEENSVKYRYCSTNLVGSQLWQLCVVDMFVQLVLSNGIPLLLVGTGCLPKYPFKVSVITVQIIYTYVLSTLGIIFSPGLAVFIVIINFFVFYMRKVEIMHFCRREDKPWGAAALNRFFSVLTAIVFLIMLIPIAYSLAAKVNCGPHAGVGYTQTLYNYMANVDIGIPVKTTLDDGTIESGTMTLLGLLEFMLSPIILGIISLVFGVLFFVFKGFTSAYTLAMEDNMTESDRLKREARDHVRTIKELRKRITKR</sequence>
<comment type="similarity">
    <text evidence="2">Belongs to the TMC family.</text>
</comment>
<feature type="transmembrane region" description="Helical" evidence="7">
    <location>
        <begin position="302"/>
        <end position="323"/>
    </location>
</feature>
<feature type="transmembrane region" description="Helical" evidence="7">
    <location>
        <begin position="451"/>
        <end position="472"/>
    </location>
</feature>
<organism evidence="9 10">
    <name type="scientific">Aduncisulcus paluster</name>
    <dbReference type="NCBI Taxonomy" id="2918883"/>
    <lineage>
        <taxon>Eukaryota</taxon>
        <taxon>Metamonada</taxon>
        <taxon>Carpediemonas-like organisms</taxon>
        <taxon>Aduncisulcus</taxon>
    </lineage>
</organism>
<evidence type="ECO:0000256" key="6">
    <source>
        <dbReference type="SAM" id="MobiDB-lite"/>
    </source>
</evidence>
<feature type="transmembrane region" description="Helical" evidence="7">
    <location>
        <begin position="493"/>
        <end position="511"/>
    </location>
</feature>
<evidence type="ECO:0000256" key="5">
    <source>
        <dbReference type="ARBA" id="ARBA00023136"/>
    </source>
</evidence>
<comment type="subcellular location">
    <subcellularLocation>
        <location evidence="1">Membrane</location>
        <topology evidence="1">Multi-pass membrane protein</topology>
    </subcellularLocation>
</comment>
<feature type="region of interest" description="Disordered" evidence="6">
    <location>
        <begin position="1"/>
        <end position="24"/>
    </location>
</feature>
<feature type="transmembrane region" description="Helical" evidence="7">
    <location>
        <begin position="593"/>
        <end position="612"/>
    </location>
</feature>
<gene>
    <name evidence="9" type="ORF">ADUPG1_007184</name>
</gene>
<evidence type="ECO:0000256" key="2">
    <source>
        <dbReference type="ARBA" id="ARBA00006510"/>
    </source>
</evidence>
<feature type="transmembrane region" description="Helical" evidence="7">
    <location>
        <begin position="710"/>
        <end position="731"/>
    </location>
</feature>
<evidence type="ECO:0000256" key="7">
    <source>
        <dbReference type="SAM" id="Phobius"/>
    </source>
</evidence>
<evidence type="ECO:0000259" key="8">
    <source>
        <dbReference type="Pfam" id="PF07810"/>
    </source>
</evidence>
<keyword evidence="10" id="KW-1185">Reference proteome</keyword>
<protein>
    <submittedName>
        <fullName evidence="9">Transmembrane channel-like protein like protein</fullName>
    </submittedName>
</protein>
<dbReference type="PANTHER" id="PTHR23302:SF24">
    <property type="entry name" value="TMC DOMAIN-CONTAINING PROTEIN"/>
    <property type="match status" value="1"/>
</dbReference>
<dbReference type="InterPro" id="IPR038900">
    <property type="entry name" value="TMC"/>
</dbReference>
<reference evidence="9" key="1">
    <citation type="submission" date="2022-03" db="EMBL/GenBank/DDBJ databases">
        <title>Draft genome sequence of Aduncisulcus paluster, a free-living microaerophilic Fornicata.</title>
        <authorList>
            <person name="Yuyama I."/>
            <person name="Kume K."/>
            <person name="Tamura T."/>
            <person name="Inagaki Y."/>
            <person name="Hashimoto T."/>
        </authorList>
    </citation>
    <scope>NUCLEOTIDE SEQUENCE</scope>
    <source>
        <strain evidence="9">NY0171</strain>
    </source>
</reference>
<dbReference type="EMBL" id="BQXS01010166">
    <property type="protein sequence ID" value="GKT33198.1"/>
    <property type="molecule type" value="Genomic_DNA"/>
</dbReference>
<dbReference type="InterPro" id="IPR012496">
    <property type="entry name" value="TMC_dom"/>
</dbReference>
<evidence type="ECO:0000313" key="9">
    <source>
        <dbReference type="EMBL" id="GKT33198.1"/>
    </source>
</evidence>
<evidence type="ECO:0000256" key="3">
    <source>
        <dbReference type="ARBA" id="ARBA00022692"/>
    </source>
</evidence>
<keyword evidence="4 7" id="KW-1133">Transmembrane helix</keyword>